<feature type="chain" id="PRO_5025592013" evidence="1">
    <location>
        <begin position="31"/>
        <end position="456"/>
    </location>
</feature>
<dbReference type="PANTHER" id="PTHR43649:SF12">
    <property type="entry name" value="DIACETYLCHITOBIOSE BINDING PROTEIN DASA"/>
    <property type="match status" value="1"/>
</dbReference>
<gene>
    <name evidence="2" type="ORF">F4148_17800</name>
</gene>
<name>A0A6B1G576_9CHLR</name>
<dbReference type="PROSITE" id="PS51257">
    <property type="entry name" value="PROKAR_LIPOPROTEIN"/>
    <property type="match status" value="1"/>
</dbReference>
<comment type="caution">
    <text evidence="2">The sequence shown here is derived from an EMBL/GenBank/DDBJ whole genome shotgun (WGS) entry which is preliminary data.</text>
</comment>
<dbReference type="InterPro" id="IPR006311">
    <property type="entry name" value="TAT_signal"/>
</dbReference>
<dbReference type="Pfam" id="PF13416">
    <property type="entry name" value="SBP_bac_8"/>
    <property type="match status" value="1"/>
</dbReference>
<dbReference type="AlphaFoldDB" id="A0A6B1G576"/>
<sequence length="456" mass="50447">MKTSTFSRRRFLQYSAGGLGAALAAACVPAAPAMEDTGAAADEPMEAVNLEFWSEGAADWAEEQIEKYQEMTPSVSIEFVTFKWGEMTPKLMTASAGGAAPHITRQDRFRMAGWAGRGGATLLDDFVAQYNINADDYFPATWAEGVWDGKVYSIPFNTDGRFIIWNKDIFAEHGLEADDPPPTQDWEAMIGLAEQLTQTNDDGAVEVMGFIPSQMLGYGNGGDYVYAWANGAEFMKDERTAWMDNPLLVETMQWQYDCVNAVGGIEVASEFSAGWPTVAGFNPFGTGRLAMMVSGDWNLSNFARYYEDLNFGLAPWRIRGTMDQYTGFAGGFCLAIPAGAQNLEESFELLNFLAGLDSQIAHTLRYQNIPCLIAAALDEDVINSSPFPDLRRLANESMNYANFRPITPVGQEIQDLWTYPGTGRDWVFYGQKTPEEACVDMQEIVQKALDDFWASV</sequence>
<dbReference type="Gene3D" id="3.40.190.10">
    <property type="entry name" value="Periplasmic binding protein-like II"/>
    <property type="match status" value="1"/>
</dbReference>
<feature type="signal peptide" evidence="1">
    <location>
        <begin position="1"/>
        <end position="30"/>
    </location>
</feature>
<dbReference type="InterPro" id="IPR006059">
    <property type="entry name" value="SBP"/>
</dbReference>
<proteinExistence type="predicted"/>
<dbReference type="InterPro" id="IPR050490">
    <property type="entry name" value="Bact_solute-bd_prot1"/>
</dbReference>
<dbReference type="PANTHER" id="PTHR43649">
    <property type="entry name" value="ARABINOSE-BINDING PROTEIN-RELATED"/>
    <property type="match status" value="1"/>
</dbReference>
<accession>A0A6B1G576</accession>
<reference evidence="2" key="1">
    <citation type="submission" date="2019-09" db="EMBL/GenBank/DDBJ databases">
        <title>Characterisation of the sponge microbiome using genome-centric metagenomics.</title>
        <authorList>
            <person name="Engelberts J.P."/>
            <person name="Robbins S.J."/>
            <person name="De Goeij J.M."/>
            <person name="Aranda M."/>
            <person name="Bell S.C."/>
            <person name="Webster N.S."/>
        </authorList>
    </citation>
    <scope>NUCLEOTIDE SEQUENCE</scope>
    <source>
        <strain evidence="2">SB0675_bin_29</strain>
    </source>
</reference>
<dbReference type="PROSITE" id="PS51318">
    <property type="entry name" value="TAT"/>
    <property type="match status" value="1"/>
</dbReference>
<protein>
    <submittedName>
        <fullName evidence="2">Extracellular solute-binding protein</fullName>
    </submittedName>
</protein>
<evidence type="ECO:0000313" key="2">
    <source>
        <dbReference type="EMBL" id="MYH63518.1"/>
    </source>
</evidence>
<dbReference type="EMBL" id="VYDA01000628">
    <property type="protein sequence ID" value="MYH63518.1"/>
    <property type="molecule type" value="Genomic_DNA"/>
</dbReference>
<evidence type="ECO:0000256" key="1">
    <source>
        <dbReference type="SAM" id="SignalP"/>
    </source>
</evidence>
<organism evidence="2">
    <name type="scientific">Caldilineaceae bacterium SB0675_bin_29</name>
    <dbReference type="NCBI Taxonomy" id="2605266"/>
    <lineage>
        <taxon>Bacteria</taxon>
        <taxon>Bacillati</taxon>
        <taxon>Chloroflexota</taxon>
        <taxon>Caldilineae</taxon>
        <taxon>Caldilineales</taxon>
        <taxon>Caldilineaceae</taxon>
    </lineage>
</organism>
<keyword evidence="1" id="KW-0732">Signal</keyword>
<dbReference type="SUPFAM" id="SSF53850">
    <property type="entry name" value="Periplasmic binding protein-like II"/>
    <property type="match status" value="1"/>
</dbReference>